<keyword evidence="6" id="KW-0333">Golgi apparatus</keyword>
<dbReference type="PANTHER" id="PTHR21443">
    <property type="entry name" value="CONSERVED OLIGOMERIC GOLGI COMPLEX COMPONENT 7"/>
    <property type="match status" value="1"/>
</dbReference>
<protein>
    <recommendedName>
        <fullName evidence="3">Conserved oligomeric Golgi complex subunit 7</fullName>
    </recommendedName>
    <alternativeName>
        <fullName evidence="8">Component of oligomeric Golgi complex 7</fullName>
    </alternativeName>
</protein>
<dbReference type="GO" id="GO:0007030">
    <property type="term" value="P:Golgi organization"/>
    <property type="evidence" value="ECO:0007669"/>
    <property type="project" value="TreeGrafter"/>
</dbReference>
<dbReference type="GO" id="GO:0006890">
    <property type="term" value="P:retrograde vesicle-mediated transport, Golgi to endoplasmic reticulum"/>
    <property type="evidence" value="ECO:0007669"/>
    <property type="project" value="TreeGrafter"/>
</dbReference>
<keyword evidence="7" id="KW-0472">Membrane</keyword>
<evidence type="ECO:0000313" key="10">
    <source>
        <dbReference type="Proteomes" id="UP001465755"/>
    </source>
</evidence>
<evidence type="ECO:0000256" key="1">
    <source>
        <dbReference type="ARBA" id="ARBA00004395"/>
    </source>
</evidence>
<evidence type="ECO:0000256" key="3">
    <source>
        <dbReference type="ARBA" id="ARBA00020984"/>
    </source>
</evidence>
<organism evidence="9 10">
    <name type="scientific">Symbiochloris irregularis</name>
    <dbReference type="NCBI Taxonomy" id="706552"/>
    <lineage>
        <taxon>Eukaryota</taxon>
        <taxon>Viridiplantae</taxon>
        <taxon>Chlorophyta</taxon>
        <taxon>core chlorophytes</taxon>
        <taxon>Trebouxiophyceae</taxon>
        <taxon>Trebouxiales</taxon>
        <taxon>Trebouxiaceae</taxon>
        <taxon>Symbiochloris</taxon>
    </lineage>
</organism>
<name>A0AAW1PD99_9CHLO</name>
<evidence type="ECO:0000313" key="9">
    <source>
        <dbReference type="EMBL" id="KAK9807441.1"/>
    </source>
</evidence>
<comment type="caution">
    <text evidence="9">The sequence shown here is derived from an EMBL/GenBank/DDBJ whole genome shotgun (WGS) entry which is preliminary data.</text>
</comment>
<keyword evidence="10" id="KW-1185">Reference proteome</keyword>
<gene>
    <name evidence="9" type="ORF">WJX73_007551</name>
</gene>
<dbReference type="Pfam" id="PF10191">
    <property type="entry name" value="COG7"/>
    <property type="match status" value="2"/>
</dbReference>
<comment type="subcellular location">
    <subcellularLocation>
        <location evidence="1">Golgi apparatus membrane</location>
        <topology evidence="1">Peripheral membrane protein</topology>
    </subcellularLocation>
</comment>
<dbReference type="AlphaFoldDB" id="A0AAW1PD99"/>
<accession>A0AAW1PD99</accession>
<evidence type="ECO:0000256" key="5">
    <source>
        <dbReference type="ARBA" id="ARBA00022927"/>
    </source>
</evidence>
<proteinExistence type="inferred from homology"/>
<evidence type="ECO:0000256" key="7">
    <source>
        <dbReference type="ARBA" id="ARBA00023136"/>
    </source>
</evidence>
<dbReference type="PANTHER" id="PTHR21443:SF0">
    <property type="entry name" value="CONSERVED OLIGOMERIC GOLGI COMPLEX SUBUNIT 7"/>
    <property type="match status" value="1"/>
</dbReference>
<dbReference type="InterPro" id="IPR019335">
    <property type="entry name" value="COG7"/>
</dbReference>
<dbReference type="GO" id="GO:0017119">
    <property type="term" value="C:Golgi transport complex"/>
    <property type="evidence" value="ECO:0007669"/>
    <property type="project" value="InterPro"/>
</dbReference>
<evidence type="ECO:0000256" key="4">
    <source>
        <dbReference type="ARBA" id="ARBA00022448"/>
    </source>
</evidence>
<evidence type="ECO:0000256" key="8">
    <source>
        <dbReference type="ARBA" id="ARBA00031345"/>
    </source>
</evidence>
<dbReference type="EMBL" id="JALJOQ010000030">
    <property type="protein sequence ID" value="KAK9807441.1"/>
    <property type="molecule type" value="Genomic_DNA"/>
</dbReference>
<comment type="similarity">
    <text evidence="2">Belongs to the COG7 family.</text>
</comment>
<dbReference type="GO" id="GO:0006886">
    <property type="term" value="P:intracellular protein transport"/>
    <property type="evidence" value="ECO:0007669"/>
    <property type="project" value="InterPro"/>
</dbReference>
<evidence type="ECO:0000256" key="2">
    <source>
        <dbReference type="ARBA" id="ARBA00005831"/>
    </source>
</evidence>
<evidence type="ECO:0000256" key="6">
    <source>
        <dbReference type="ARBA" id="ARBA00023034"/>
    </source>
</evidence>
<sequence>MADLAAFATEGFNLAAWVDGACRDKPAEESMEKYLARLEMRLHLAAEDVEASIDSEGKRALSRIPIAVSEVAHVQGDVASLNGEIQRLLSQLAIASAAASESTSLLRDADLARSRMEEVCTTLKDAGELSELWASVGALFAEGDVQRIATALGTMRRSLALVAHLPEFQASSHRLTELEERFQSLVEPQLGSALSSNDGATAAQLAGLLISLGNTPVVERLYISARLPHMLGAWERYKPASSPPFLQWLPTWCDDVTRATEAESSWCVSHLPELHPQLSLQLLVATFRKLDASFRTRLASGLSQGGAPVEGLVRACGAVEGLIVALSNAIADGSAQDFLPVAGALYGPLSDQVERYGVLEAQQLDASFPQLPAPSSSNDTEAAVAVLQRATSAATEASAQLLHLLTHPHDDSLDMASVRLRAEQGRLSRSLLDFSETAGSPGFVLLPNSMRQNNSFTSSCHALVYDVLMHTVRTELDSYAQLPAWSAAAPNASLNLPSFSAYPQAQVTAAGEYLMMLPQHLEALLADDNNPIDAEWLDKVAMGAADVLLNQLQSIRVLKPQGSQQLAADLEYFCNVLSALGVAAPAALATWQAACGWSPLEFSSQAANVIADGADQATLQRIAAARELILA</sequence>
<dbReference type="GO" id="GO:0000139">
    <property type="term" value="C:Golgi membrane"/>
    <property type="evidence" value="ECO:0007669"/>
    <property type="project" value="UniProtKB-SubCell"/>
</dbReference>
<keyword evidence="4" id="KW-0813">Transport</keyword>
<reference evidence="9 10" key="1">
    <citation type="journal article" date="2024" name="Nat. Commun.">
        <title>Phylogenomics reveals the evolutionary origins of lichenization in chlorophyte algae.</title>
        <authorList>
            <person name="Puginier C."/>
            <person name="Libourel C."/>
            <person name="Otte J."/>
            <person name="Skaloud P."/>
            <person name="Haon M."/>
            <person name="Grisel S."/>
            <person name="Petersen M."/>
            <person name="Berrin J.G."/>
            <person name="Delaux P.M."/>
            <person name="Dal Grande F."/>
            <person name="Keller J."/>
        </authorList>
    </citation>
    <scope>NUCLEOTIDE SEQUENCE [LARGE SCALE GENOMIC DNA]</scope>
    <source>
        <strain evidence="9 10">SAG 2036</strain>
    </source>
</reference>
<dbReference type="Proteomes" id="UP001465755">
    <property type="component" value="Unassembled WGS sequence"/>
</dbReference>
<keyword evidence="5" id="KW-0653">Protein transport</keyword>